<dbReference type="EMBL" id="JASVWF010000003">
    <property type="protein sequence ID" value="MDL5157742.1"/>
    <property type="molecule type" value="Genomic_DNA"/>
</dbReference>
<dbReference type="InterPro" id="IPR050109">
    <property type="entry name" value="HTH-type_TetR-like_transc_reg"/>
</dbReference>
<dbReference type="Proteomes" id="UP001231924">
    <property type="component" value="Unassembled WGS sequence"/>
</dbReference>
<evidence type="ECO:0000259" key="5">
    <source>
        <dbReference type="PROSITE" id="PS50977"/>
    </source>
</evidence>
<keyword evidence="1" id="KW-0805">Transcription regulation</keyword>
<evidence type="ECO:0000313" key="6">
    <source>
        <dbReference type="EMBL" id="MDL5157742.1"/>
    </source>
</evidence>
<keyword evidence="2 4" id="KW-0238">DNA-binding</keyword>
<dbReference type="SUPFAM" id="SSF46689">
    <property type="entry name" value="Homeodomain-like"/>
    <property type="match status" value="1"/>
</dbReference>
<dbReference type="PROSITE" id="PS50977">
    <property type="entry name" value="HTH_TETR_2"/>
    <property type="match status" value="1"/>
</dbReference>
<dbReference type="Gene3D" id="1.10.357.10">
    <property type="entry name" value="Tetracycline Repressor, domain 2"/>
    <property type="match status" value="1"/>
</dbReference>
<feature type="domain" description="HTH tetR-type" evidence="5">
    <location>
        <begin position="13"/>
        <end position="73"/>
    </location>
</feature>
<keyword evidence="7" id="KW-1185">Reference proteome</keyword>
<reference evidence="6 7" key="1">
    <citation type="submission" date="2023-06" db="EMBL/GenBank/DDBJ databases">
        <title>Actinomycetospora Odt1-22.</title>
        <authorList>
            <person name="Supong K."/>
        </authorList>
    </citation>
    <scope>NUCLEOTIDE SEQUENCE [LARGE SCALE GENOMIC DNA]</scope>
    <source>
        <strain evidence="6 7">Odt1-22</strain>
    </source>
</reference>
<dbReference type="Pfam" id="PF21351">
    <property type="entry name" value="TetR_C_41"/>
    <property type="match status" value="1"/>
</dbReference>
<gene>
    <name evidence="6" type="ORF">QRT03_17380</name>
</gene>
<dbReference type="InterPro" id="IPR049484">
    <property type="entry name" value="Rv0078-like_C"/>
</dbReference>
<evidence type="ECO:0000256" key="2">
    <source>
        <dbReference type="ARBA" id="ARBA00023125"/>
    </source>
</evidence>
<sequence>MAEVKTRRGEYTESTRRALLDAASRLFTERGFAKTSLDDVAADARVTKGAIYHHFSSKTGLFEVLFDELELTENTAARAAFEAQSDPGLGALAALDQFLLACCEPVYGAIVFREAPVALGWDGWRRCEEKYSYALLDDLIAGMVDGGMIPASMRTEATVTVAFGMLGAAGQLLARTPPEDRERVRGECRVPFVALLAGMSSSTHS</sequence>
<comment type="caution">
    <text evidence="6">The sequence shown here is derived from an EMBL/GenBank/DDBJ whole genome shotgun (WGS) entry which is preliminary data.</text>
</comment>
<organism evidence="6 7">
    <name type="scientific">Actinomycetospora termitidis</name>
    <dbReference type="NCBI Taxonomy" id="3053470"/>
    <lineage>
        <taxon>Bacteria</taxon>
        <taxon>Bacillati</taxon>
        <taxon>Actinomycetota</taxon>
        <taxon>Actinomycetes</taxon>
        <taxon>Pseudonocardiales</taxon>
        <taxon>Pseudonocardiaceae</taxon>
        <taxon>Actinomycetospora</taxon>
    </lineage>
</organism>
<keyword evidence="3" id="KW-0804">Transcription</keyword>
<dbReference type="InterPro" id="IPR023772">
    <property type="entry name" value="DNA-bd_HTH_TetR-type_CS"/>
</dbReference>
<protein>
    <submittedName>
        <fullName evidence="6">TetR family transcriptional regulator</fullName>
    </submittedName>
</protein>
<dbReference type="PRINTS" id="PR00455">
    <property type="entry name" value="HTHTETR"/>
</dbReference>
<dbReference type="PANTHER" id="PTHR30055:SF234">
    <property type="entry name" value="HTH-TYPE TRANSCRIPTIONAL REGULATOR BETI"/>
    <property type="match status" value="1"/>
</dbReference>
<evidence type="ECO:0000256" key="3">
    <source>
        <dbReference type="ARBA" id="ARBA00023163"/>
    </source>
</evidence>
<evidence type="ECO:0000256" key="4">
    <source>
        <dbReference type="PROSITE-ProRule" id="PRU00335"/>
    </source>
</evidence>
<dbReference type="PANTHER" id="PTHR30055">
    <property type="entry name" value="HTH-TYPE TRANSCRIPTIONAL REGULATOR RUTR"/>
    <property type="match status" value="1"/>
</dbReference>
<dbReference type="RefSeq" id="WP_286054189.1">
    <property type="nucleotide sequence ID" value="NZ_JASVWF010000003.1"/>
</dbReference>
<dbReference type="Pfam" id="PF00440">
    <property type="entry name" value="TetR_N"/>
    <property type="match status" value="1"/>
</dbReference>
<feature type="DNA-binding region" description="H-T-H motif" evidence="4">
    <location>
        <begin position="36"/>
        <end position="55"/>
    </location>
</feature>
<name>A0ABT7MD18_9PSEU</name>
<evidence type="ECO:0000256" key="1">
    <source>
        <dbReference type="ARBA" id="ARBA00023015"/>
    </source>
</evidence>
<dbReference type="PROSITE" id="PS01081">
    <property type="entry name" value="HTH_TETR_1"/>
    <property type="match status" value="1"/>
</dbReference>
<dbReference type="InterPro" id="IPR009057">
    <property type="entry name" value="Homeodomain-like_sf"/>
</dbReference>
<evidence type="ECO:0000313" key="7">
    <source>
        <dbReference type="Proteomes" id="UP001231924"/>
    </source>
</evidence>
<accession>A0ABT7MD18</accession>
<proteinExistence type="predicted"/>
<dbReference type="InterPro" id="IPR001647">
    <property type="entry name" value="HTH_TetR"/>
</dbReference>